<gene>
    <name evidence="2" type="ORF">A4V09_08595</name>
</gene>
<dbReference type="Proteomes" id="UP000092574">
    <property type="component" value="Chromosome"/>
</dbReference>
<dbReference type="EMBL" id="CP015405">
    <property type="protein sequence ID" value="ANU75819.1"/>
    <property type="molecule type" value="Genomic_DNA"/>
</dbReference>
<keyword evidence="1" id="KW-1133">Transmembrane helix</keyword>
<reference evidence="2" key="1">
    <citation type="submission" date="2017-04" db="EMBL/GenBank/DDBJ databases">
        <title>Complete Genome Sequences of Twelve Strains of a Stable Defined Moderately Diverse Mouse Microbiota 2 (sDMDMm2).</title>
        <authorList>
            <person name="Uchimura Y."/>
            <person name="Wyss M."/>
            <person name="Brugiroux S."/>
            <person name="Limenitakis J.P."/>
            <person name="Stecher B."/>
            <person name="McCoy K.D."/>
            <person name="Macpherson A.J."/>
        </authorList>
    </citation>
    <scope>NUCLEOTIDE SEQUENCE</scope>
    <source>
        <strain evidence="2">YL58</strain>
    </source>
</reference>
<keyword evidence="1" id="KW-0472">Membrane</keyword>
<evidence type="ECO:0000256" key="1">
    <source>
        <dbReference type="SAM" id="Phobius"/>
    </source>
</evidence>
<dbReference type="KEGG" id="byl:A4V09_08595"/>
<accession>A0A1C7IBC6</accession>
<keyword evidence="1" id="KW-0812">Transmembrane</keyword>
<sequence length="101" mass="10829">MWKDYSAGFIKKNKSSGISIMVAAFISALFLWLVCGEFATSGSSGLGDSGRNIAALTPGAKVAGRRFAASVNGKELSEWAAQKMQARSTEIDLIKNKQDIR</sequence>
<protein>
    <submittedName>
        <fullName evidence="2">Uncharacterized protein</fullName>
    </submittedName>
</protein>
<feature type="transmembrane region" description="Helical" evidence="1">
    <location>
        <begin position="16"/>
        <end position="34"/>
    </location>
</feature>
<dbReference type="OrthoDB" id="9793166at2"/>
<keyword evidence="3" id="KW-1185">Reference proteome</keyword>
<dbReference type="AlphaFoldDB" id="A0A1C7IBC6"/>
<organism evidence="2 3">
    <name type="scientific">Blautia pseudococcoides</name>
    <dbReference type="NCBI Taxonomy" id="1796616"/>
    <lineage>
        <taxon>Bacteria</taxon>
        <taxon>Bacillati</taxon>
        <taxon>Bacillota</taxon>
        <taxon>Clostridia</taxon>
        <taxon>Lachnospirales</taxon>
        <taxon>Lachnospiraceae</taxon>
        <taxon>Blautia</taxon>
    </lineage>
</organism>
<dbReference type="RefSeq" id="WP_065542001.1">
    <property type="nucleotide sequence ID" value="NZ_CP015405.2"/>
</dbReference>
<evidence type="ECO:0000313" key="2">
    <source>
        <dbReference type="EMBL" id="ANU75819.1"/>
    </source>
</evidence>
<name>A0A1C7IBC6_9FIRM</name>
<proteinExistence type="predicted"/>
<evidence type="ECO:0000313" key="3">
    <source>
        <dbReference type="Proteomes" id="UP000092574"/>
    </source>
</evidence>